<accession>A0A1P8WG01</accession>
<name>A0A1P8WG01_9PLAN</name>
<evidence type="ECO:0000256" key="7">
    <source>
        <dbReference type="ARBA" id="ARBA00038151"/>
    </source>
</evidence>
<dbReference type="Gene3D" id="1.10.3730.20">
    <property type="match status" value="1"/>
</dbReference>
<evidence type="ECO:0000256" key="10">
    <source>
        <dbReference type="SAM" id="Phobius"/>
    </source>
</evidence>
<evidence type="ECO:0000256" key="1">
    <source>
        <dbReference type="ARBA" id="ARBA00004651"/>
    </source>
</evidence>
<evidence type="ECO:0000256" key="5">
    <source>
        <dbReference type="ARBA" id="ARBA00022989"/>
    </source>
</evidence>
<feature type="transmembrane region" description="Helical" evidence="10">
    <location>
        <begin position="57"/>
        <end position="78"/>
    </location>
</feature>
<evidence type="ECO:0000256" key="6">
    <source>
        <dbReference type="ARBA" id="ARBA00023136"/>
    </source>
</evidence>
<dbReference type="GO" id="GO:0022857">
    <property type="term" value="F:transmembrane transporter activity"/>
    <property type="evidence" value="ECO:0007669"/>
    <property type="project" value="InterPro"/>
</dbReference>
<proteinExistence type="inferred from homology"/>
<gene>
    <name evidence="11" type="primary">sugE</name>
    <name evidence="11" type="ORF">Fuma_02609</name>
</gene>
<evidence type="ECO:0000313" key="12">
    <source>
        <dbReference type="Proteomes" id="UP000187735"/>
    </source>
</evidence>
<dbReference type="GO" id="GO:1990961">
    <property type="term" value="P:xenobiotic detoxification by transmembrane export across the plasma membrane"/>
    <property type="evidence" value="ECO:0007669"/>
    <property type="project" value="UniProtKB-ARBA"/>
</dbReference>
<evidence type="ECO:0000256" key="3">
    <source>
        <dbReference type="ARBA" id="ARBA00022475"/>
    </source>
</evidence>
<dbReference type="EMBL" id="CP017641">
    <property type="protein sequence ID" value="APZ92996.1"/>
    <property type="molecule type" value="Genomic_DNA"/>
</dbReference>
<dbReference type="SUPFAM" id="SSF103481">
    <property type="entry name" value="Multidrug resistance efflux transporter EmrE"/>
    <property type="match status" value="1"/>
</dbReference>
<evidence type="ECO:0000256" key="8">
    <source>
        <dbReference type="ARBA" id="ARBA00039168"/>
    </source>
</evidence>
<protein>
    <recommendedName>
        <fullName evidence="8">Guanidinium exporter</fullName>
    </recommendedName>
</protein>
<dbReference type="Pfam" id="PF00893">
    <property type="entry name" value="Multi_Drug_Res"/>
    <property type="match status" value="1"/>
</dbReference>
<keyword evidence="5 10" id="KW-1133">Transmembrane helix</keyword>
<dbReference type="RefSeq" id="WP_077024530.1">
    <property type="nucleotide sequence ID" value="NZ_CP017641.1"/>
</dbReference>
<dbReference type="InterPro" id="IPR037185">
    <property type="entry name" value="EmrE-like"/>
</dbReference>
<evidence type="ECO:0000256" key="2">
    <source>
        <dbReference type="ARBA" id="ARBA00022448"/>
    </source>
</evidence>
<dbReference type="AlphaFoldDB" id="A0A1P8WG01"/>
<feature type="transmembrane region" description="Helical" evidence="10">
    <location>
        <begin position="84"/>
        <end position="103"/>
    </location>
</feature>
<evidence type="ECO:0000256" key="9">
    <source>
        <dbReference type="RuleBase" id="RU003942"/>
    </source>
</evidence>
<comment type="similarity">
    <text evidence="7">Belongs to the drug/metabolite transporter (DMT) superfamily. Small multidrug resistance (SMR) (TC 2.A.7.1) family. Gdx/SugE subfamily.</text>
</comment>
<dbReference type="PANTHER" id="PTHR30561">
    <property type="entry name" value="SMR FAMILY PROTON-DEPENDENT DRUG EFFLUX TRANSPORTER SUGE"/>
    <property type="match status" value="1"/>
</dbReference>
<evidence type="ECO:0000313" key="11">
    <source>
        <dbReference type="EMBL" id="APZ92996.1"/>
    </source>
</evidence>
<keyword evidence="12" id="KW-1185">Reference proteome</keyword>
<keyword evidence="3" id="KW-1003">Cell membrane</keyword>
<dbReference type="NCBIfam" id="NF008512">
    <property type="entry name" value="PRK11431.1"/>
    <property type="match status" value="1"/>
</dbReference>
<dbReference type="InterPro" id="IPR045324">
    <property type="entry name" value="Small_multidrug_res"/>
</dbReference>
<dbReference type="PANTHER" id="PTHR30561:SF0">
    <property type="entry name" value="GUANIDINIUM EXPORTER"/>
    <property type="match status" value="1"/>
</dbReference>
<reference evidence="11 12" key="1">
    <citation type="journal article" date="2016" name="Front. Microbiol.">
        <title>Fuerstia marisgermanicae gen. nov., sp. nov., an Unusual Member of the Phylum Planctomycetes from the German Wadden Sea.</title>
        <authorList>
            <person name="Kohn T."/>
            <person name="Heuer A."/>
            <person name="Jogler M."/>
            <person name="Vollmers J."/>
            <person name="Boedeker C."/>
            <person name="Bunk B."/>
            <person name="Rast P."/>
            <person name="Borchert D."/>
            <person name="Glockner I."/>
            <person name="Freese H.M."/>
            <person name="Klenk H.P."/>
            <person name="Overmann J."/>
            <person name="Kaster A.K."/>
            <person name="Rohde M."/>
            <person name="Wiegand S."/>
            <person name="Jogler C."/>
        </authorList>
    </citation>
    <scope>NUCLEOTIDE SEQUENCE [LARGE SCALE GENOMIC DNA]</scope>
    <source>
        <strain evidence="11 12">NH11</strain>
    </source>
</reference>
<keyword evidence="6 10" id="KW-0472">Membrane</keyword>
<dbReference type="KEGG" id="fmr:Fuma_02609"/>
<evidence type="ECO:0000256" key="4">
    <source>
        <dbReference type="ARBA" id="ARBA00022692"/>
    </source>
</evidence>
<dbReference type="OrthoDB" id="21828at2"/>
<organism evidence="11 12">
    <name type="scientific">Fuerstiella marisgermanici</name>
    <dbReference type="NCBI Taxonomy" id="1891926"/>
    <lineage>
        <taxon>Bacteria</taxon>
        <taxon>Pseudomonadati</taxon>
        <taxon>Planctomycetota</taxon>
        <taxon>Planctomycetia</taxon>
        <taxon>Planctomycetales</taxon>
        <taxon>Planctomycetaceae</taxon>
        <taxon>Fuerstiella</taxon>
    </lineage>
</organism>
<dbReference type="InterPro" id="IPR000390">
    <property type="entry name" value="Small_drug/metabolite_transptr"/>
</dbReference>
<keyword evidence="2" id="KW-0813">Transport</keyword>
<dbReference type="GO" id="GO:0005886">
    <property type="term" value="C:plasma membrane"/>
    <property type="evidence" value="ECO:0007669"/>
    <property type="project" value="UniProtKB-SubCell"/>
</dbReference>
<feature type="transmembrane region" description="Helical" evidence="10">
    <location>
        <begin position="33"/>
        <end position="50"/>
    </location>
</feature>
<sequence length="106" mass="11322">MAWFILIVAGLFEIGWAVGLKYSEGFTKLVPTIWTGTAIVISMTLLGFALRTLPVGTAYGVWVGIGTVGTVAFGIVWFDEPASVARLFFVLLIIVGIMGLKITTPA</sequence>
<keyword evidence="4 9" id="KW-0812">Transmembrane</keyword>
<dbReference type="FunFam" id="1.10.3730.20:FF:000001">
    <property type="entry name" value="Quaternary ammonium compound resistance transporter SugE"/>
    <property type="match status" value="1"/>
</dbReference>
<comment type="subcellular location">
    <subcellularLocation>
        <location evidence="1 9">Cell membrane</location>
        <topology evidence="1 9">Multi-pass membrane protein</topology>
    </subcellularLocation>
</comment>
<dbReference type="Proteomes" id="UP000187735">
    <property type="component" value="Chromosome"/>
</dbReference>